<keyword evidence="1" id="KW-0812">Transmembrane</keyword>
<proteinExistence type="predicted"/>
<gene>
    <name evidence="2" type="ORF">JKF63_03191</name>
</gene>
<comment type="caution">
    <text evidence="2">The sequence shown here is derived from an EMBL/GenBank/DDBJ whole genome shotgun (WGS) entry which is preliminary data.</text>
</comment>
<dbReference type="Proteomes" id="UP000674318">
    <property type="component" value="Unassembled WGS sequence"/>
</dbReference>
<evidence type="ECO:0000313" key="2">
    <source>
        <dbReference type="EMBL" id="KAG5501379.1"/>
    </source>
</evidence>
<evidence type="ECO:0000256" key="1">
    <source>
        <dbReference type="SAM" id="Phobius"/>
    </source>
</evidence>
<dbReference type="GeneID" id="94289289"/>
<sequence>MWRLHIPTSLSDPPANGSVSIIVGQRSCISSAVAAPRTVCVLAGYVPCDDPSVAEEQMECLERVLPFGIEVLGFAGDMGALKSLATQLSELRKKELVEVIVDNGKGLCQLDCRMFGAPEVKVDVVESEIAFVEARFAFHTYDRTFPLLVSCCNAPPRVVDGEGYTPLTEGASSSPGSLELVQTGAASSTLGIYVVMAPSFMSASGLYETLFRQLRAALRAGTTRLIMLNAHNAHLSYCCRVKRRANILANTGDVTEDEWAEVLEMMEDATGEIVSRGDLRGLKPLSQSAERDETSAAQAVKKSTAYFFFFLVSFLAVPIAALVLMR</sequence>
<dbReference type="OrthoDB" id="272507at2759"/>
<feature type="transmembrane region" description="Helical" evidence="1">
    <location>
        <begin position="305"/>
        <end position="325"/>
    </location>
</feature>
<accession>A0A836L7L0</accession>
<keyword evidence="3" id="KW-1185">Reference proteome</keyword>
<keyword evidence="1" id="KW-0472">Membrane</keyword>
<dbReference type="EMBL" id="JAFJZO010000027">
    <property type="protein sequence ID" value="KAG5501379.1"/>
    <property type="molecule type" value="Genomic_DNA"/>
</dbReference>
<keyword evidence="1" id="KW-1133">Transmembrane helix</keyword>
<name>A0A836L7L0_9TRYP</name>
<dbReference type="RefSeq" id="XP_067756002.1">
    <property type="nucleotide sequence ID" value="XM_067899212.1"/>
</dbReference>
<reference evidence="2 3" key="1">
    <citation type="submission" date="2021-02" db="EMBL/GenBank/DDBJ databases">
        <title>Porcisia hertigi Genome sequencing and assembly.</title>
        <authorList>
            <person name="Almutairi H."/>
            <person name="Gatherer D."/>
        </authorList>
    </citation>
    <scope>NUCLEOTIDE SEQUENCE [LARGE SCALE GENOMIC DNA]</scope>
    <source>
        <strain evidence="2 3">C119</strain>
    </source>
</reference>
<evidence type="ECO:0000313" key="3">
    <source>
        <dbReference type="Proteomes" id="UP000674318"/>
    </source>
</evidence>
<dbReference type="KEGG" id="phet:94289289"/>
<protein>
    <submittedName>
        <fullName evidence="2">Uncharacterized protein</fullName>
    </submittedName>
</protein>
<dbReference type="AlphaFoldDB" id="A0A836L7L0"/>
<organism evidence="2 3">
    <name type="scientific">Porcisia hertigi</name>
    <dbReference type="NCBI Taxonomy" id="2761500"/>
    <lineage>
        <taxon>Eukaryota</taxon>
        <taxon>Discoba</taxon>
        <taxon>Euglenozoa</taxon>
        <taxon>Kinetoplastea</taxon>
        <taxon>Metakinetoplastina</taxon>
        <taxon>Trypanosomatida</taxon>
        <taxon>Trypanosomatidae</taxon>
        <taxon>Leishmaniinae</taxon>
        <taxon>Porcisia</taxon>
    </lineage>
</organism>